<accession>Q46NN3</accession>
<dbReference type="InterPro" id="IPR016161">
    <property type="entry name" value="Ald_DH/histidinol_DH"/>
</dbReference>
<dbReference type="PANTHER" id="PTHR43353:SF5">
    <property type="entry name" value="SUCCINATE-SEMIALDEHYDE DEHYDROGENASE, MITOCHONDRIAL"/>
    <property type="match status" value="1"/>
</dbReference>
<dbReference type="FunFam" id="3.40.605.10:FF:000026">
    <property type="entry name" value="Aldehyde dehydrogenase, putative"/>
    <property type="match status" value="1"/>
</dbReference>
<reference evidence="6" key="1">
    <citation type="submission" date="2005-08" db="EMBL/GenBank/DDBJ databases">
        <title>Complete sequence of a megaplasmid of Ralstonia eutropha JMP134.</title>
        <authorList>
            <person name="Copeland A."/>
            <person name="Lucas S."/>
            <person name="Lapidus A."/>
            <person name="Barry K."/>
            <person name="Detter J.C."/>
            <person name="Glavina T."/>
            <person name="Hammon N."/>
            <person name="Israni S."/>
            <person name="Pitluck S."/>
            <person name="Goltsman E."/>
            <person name="Martinez M."/>
            <person name="Vergez L."/>
            <person name="Larimer F."/>
            <person name="Land M."/>
            <person name="Lykidis A."/>
            <person name="Richardson P."/>
        </authorList>
    </citation>
    <scope>NUCLEOTIDE SEQUENCE [LARGE SCALE GENOMIC DNA]</scope>
    <source>
        <strain evidence="6">JMP134</strain>
        <plasmid evidence="6">megaplasmid</plasmid>
    </source>
</reference>
<feature type="active site" evidence="3">
    <location>
        <position position="255"/>
    </location>
</feature>
<dbReference type="GO" id="GO:0009450">
    <property type="term" value="P:gamma-aminobutyric acid catabolic process"/>
    <property type="evidence" value="ECO:0007669"/>
    <property type="project" value="InterPro"/>
</dbReference>
<dbReference type="PANTHER" id="PTHR43353">
    <property type="entry name" value="SUCCINATE-SEMIALDEHYDE DEHYDROGENASE, MITOCHONDRIAL"/>
    <property type="match status" value="1"/>
</dbReference>
<comment type="similarity">
    <text evidence="1 4">Belongs to the aldehyde dehydrogenase family.</text>
</comment>
<evidence type="ECO:0000256" key="3">
    <source>
        <dbReference type="PROSITE-ProRule" id="PRU10007"/>
    </source>
</evidence>
<dbReference type="AlphaFoldDB" id="Q46NN3"/>
<evidence type="ECO:0000256" key="2">
    <source>
        <dbReference type="ARBA" id="ARBA00023002"/>
    </source>
</evidence>
<name>Q46NN3_CUPPJ</name>
<gene>
    <name evidence="6" type="ordered locus">Reut_C6272</name>
</gene>
<protein>
    <submittedName>
        <fullName evidence="6">Succinate semialdehyde dehydrogenase</fullName>
        <ecNumber evidence="6">1.2.1.16</ecNumber>
    </submittedName>
</protein>
<dbReference type="InterPro" id="IPR050740">
    <property type="entry name" value="Aldehyde_DH_Superfamily"/>
</dbReference>
<dbReference type="InterPro" id="IPR016163">
    <property type="entry name" value="Ald_DH_C"/>
</dbReference>
<dbReference type="FunFam" id="3.40.605.10:FF:000005">
    <property type="entry name" value="Succinate-semialdehyde dehydrogenase I"/>
    <property type="match status" value="1"/>
</dbReference>
<dbReference type="GO" id="GO:0005829">
    <property type="term" value="C:cytosol"/>
    <property type="evidence" value="ECO:0007669"/>
    <property type="project" value="TreeGrafter"/>
</dbReference>
<dbReference type="Gene3D" id="3.40.309.10">
    <property type="entry name" value="Aldehyde Dehydrogenase, Chain A, domain 2"/>
    <property type="match status" value="1"/>
</dbReference>
<dbReference type="InterPro" id="IPR016160">
    <property type="entry name" value="Ald_DH_CS_CYS"/>
</dbReference>
<evidence type="ECO:0000256" key="1">
    <source>
        <dbReference type="ARBA" id="ARBA00009986"/>
    </source>
</evidence>
<dbReference type="InterPro" id="IPR010102">
    <property type="entry name" value="Succ_semiAld_DH"/>
</dbReference>
<dbReference type="eggNOG" id="COG1012">
    <property type="taxonomic scope" value="Bacteria"/>
</dbReference>
<sequence length="482" mass="51356">MQLRDPSLFKALACIDGQWVGADSGATIEVTDPATGEIVAKVPDLRAAETERAIAAAERAQKGWARKTGKERAIILRRWFDLMIANTDDLAYLMTREQGKPLDEAKGEIAYAASFLEWFAEEAKRVDGEVLASPAADKRLVTLRQPVGVCAAITPWNFPAAMITRKAAPALAAGCAIVIKPAELTPLSAFALAELAHRAGVPAGVLQVVTGDARTIGAVLTASPIVRKLSFTGSTEVGRILMAQSAATVKRLSLELGGNAPFVVFDDADVDAAVDGAIAAKFRNGGQTCVCANRFYIQDGIYDAFATKFAQRASQLRVGNGLEQGVVIGPLIEEAAVEKVTSLVDDATSKGGRLLTGGLKHQLSGTYYAPTVIADATATMRVAREEIFGPLAPLFRFKRDEDAVAAANATEYGLAAYLYTRDIARAWRTAEALEYGMVGLNTGLISNEVAPFGGIKQSGLGREGSRHGIEEYLETKYLCLQM</sequence>
<dbReference type="InterPro" id="IPR029510">
    <property type="entry name" value="Ald_DH_CS_GLU"/>
</dbReference>
<dbReference type="PROSITE" id="PS00687">
    <property type="entry name" value="ALDEHYDE_DEHYDR_GLU"/>
    <property type="match status" value="1"/>
</dbReference>
<evidence type="ECO:0000313" key="6">
    <source>
        <dbReference type="EMBL" id="AAZ65577.1"/>
    </source>
</evidence>
<feature type="domain" description="Aldehyde dehydrogenase" evidence="5">
    <location>
        <begin position="19"/>
        <end position="477"/>
    </location>
</feature>
<dbReference type="GO" id="GO:0004777">
    <property type="term" value="F:succinate-semialdehyde dehydrogenase (NAD+) activity"/>
    <property type="evidence" value="ECO:0007669"/>
    <property type="project" value="TreeGrafter"/>
</dbReference>
<dbReference type="HOGENOM" id="CLU_005391_5_3_4"/>
<keyword evidence="6" id="KW-0614">Plasmid</keyword>
<dbReference type="OrthoDB" id="6187633at2"/>
<dbReference type="Pfam" id="PF00171">
    <property type="entry name" value="Aldedh"/>
    <property type="match status" value="1"/>
</dbReference>
<proteinExistence type="inferred from homology"/>
<geneLocation type="plasmid" evidence="6">
    <name>megaplasmid</name>
</geneLocation>
<evidence type="ECO:0000259" key="5">
    <source>
        <dbReference type="Pfam" id="PF00171"/>
    </source>
</evidence>
<keyword evidence="2 4" id="KW-0560">Oxidoreductase</keyword>
<dbReference type="KEGG" id="reu:Reut_C6272"/>
<dbReference type="SUPFAM" id="SSF53720">
    <property type="entry name" value="ALDH-like"/>
    <property type="match status" value="1"/>
</dbReference>
<dbReference type="EC" id="1.2.1.16" evidence="6"/>
<organism evidence="6">
    <name type="scientific">Cupriavidus pinatubonensis (strain JMP 134 / LMG 1197)</name>
    <name type="common">Cupriavidus necator (strain JMP 134)</name>
    <dbReference type="NCBI Taxonomy" id="264198"/>
    <lineage>
        <taxon>Bacteria</taxon>
        <taxon>Pseudomonadati</taxon>
        <taxon>Pseudomonadota</taxon>
        <taxon>Betaproteobacteria</taxon>
        <taxon>Burkholderiales</taxon>
        <taxon>Burkholderiaceae</taxon>
        <taxon>Cupriavidus</taxon>
    </lineage>
</organism>
<dbReference type="NCBIfam" id="TIGR01780">
    <property type="entry name" value="SSADH"/>
    <property type="match status" value="1"/>
</dbReference>
<dbReference type="FunFam" id="3.40.309.10:FF:000004">
    <property type="entry name" value="Succinate-semialdehyde dehydrogenase I"/>
    <property type="match status" value="1"/>
</dbReference>
<dbReference type="EMBL" id="CP000092">
    <property type="protein sequence ID" value="AAZ65577.1"/>
    <property type="molecule type" value="Genomic_DNA"/>
</dbReference>
<evidence type="ECO:0000256" key="4">
    <source>
        <dbReference type="RuleBase" id="RU003345"/>
    </source>
</evidence>
<dbReference type="Gene3D" id="3.40.605.10">
    <property type="entry name" value="Aldehyde Dehydrogenase, Chain A, domain 1"/>
    <property type="match status" value="1"/>
</dbReference>
<dbReference type="InterPro" id="IPR015590">
    <property type="entry name" value="Aldehyde_DH_dom"/>
</dbReference>
<dbReference type="PROSITE" id="PS00070">
    <property type="entry name" value="ALDEHYDE_DEHYDR_CYS"/>
    <property type="match status" value="1"/>
</dbReference>
<dbReference type="InterPro" id="IPR016162">
    <property type="entry name" value="Ald_DH_N"/>
</dbReference>
<dbReference type="CDD" id="cd07103">
    <property type="entry name" value="ALDH_F5_SSADH_GabD"/>
    <property type="match status" value="1"/>
</dbReference>